<feature type="domain" description="Phospholipase/carboxylesterase/thioesterase" evidence="3">
    <location>
        <begin position="50"/>
        <end position="246"/>
    </location>
</feature>
<dbReference type="Pfam" id="PF02230">
    <property type="entry name" value="Abhydrolase_2"/>
    <property type="match status" value="1"/>
</dbReference>
<dbReference type="SUPFAM" id="SSF53474">
    <property type="entry name" value="alpha/beta-Hydrolases"/>
    <property type="match status" value="1"/>
</dbReference>
<keyword evidence="1 2" id="KW-0732">Signal</keyword>
<evidence type="ECO:0000313" key="5">
    <source>
        <dbReference type="Proteomes" id="UP001176883"/>
    </source>
</evidence>
<accession>A0ABT8W8I1</accession>
<proteinExistence type="predicted"/>
<dbReference type="Gene3D" id="3.40.50.1820">
    <property type="entry name" value="alpha/beta hydrolase"/>
    <property type="match status" value="1"/>
</dbReference>
<evidence type="ECO:0000313" key="4">
    <source>
        <dbReference type="EMBL" id="MDO5969434.1"/>
    </source>
</evidence>
<dbReference type="EMBL" id="JAUOEK010000071">
    <property type="protein sequence ID" value="MDO5969434.1"/>
    <property type="molecule type" value="Genomic_DNA"/>
</dbReference>
<sequence>MKNKLSLLILFCVNSIFAQDLDKLFEKKTFVQGSNTLQYRIMFPKDFDESKQYPLVLFLHGAGERGNNNETQLVHGSTLFANEKNRNDFPAIVIFPQCPKDDYWSNVKVVHSKKGVEKFKYQKRGKPTKSMELVLKLIDDMLDKPYVKKSQIYVGGLSMGGMGTFDILKRRPNMFAAAFPICGGGNPKSVKKYANNVSFWVFHGGKDDVVHPYFSLNMVTALQAKEADVKLTYFENSNHNSWDATFAEPKLLPWLFSNSKTLKNE</sequence>
<dbReference type="Proteomes" id="UP001176883">
    <property type="component" value="Unassembled WGS sequence"/>
</dbReference>
<feature type="signal peptide" evidence="2">
    <location>
        <begin position="1"/>
        <end position="18"/>
    </location>
</feature>
<protein>
    <submittedName>
        <fullName evidence="4">Prolyl oligopeptidase family serine peptidase</fullName>
    </submittedName>
</protein>
<dbReference type="InterPro" id="IPR003140">
    <property type="entry name" value="PLipase/COase/thioEstase"/>
</dbReference>
<reference evidence="4" key="1">
    <citation type="submission" date="2023-07" db="EMBL/GenBank/DDBJ databases">
        <title>Two novel species in the genus Flavivirga.</title>
        <authorList>
            <person name="Kwon K."/>
        </authorList>
    </citation>
    <scope>NUCLEOTIDE SEQUENCE</scope>
    <source>
        <strain evidence="4">KCTC 52353</strain>
    </source>
</reference>
<evidence type="ECO:0000256" key="1">
    <source>
        <dbReference type="ARBA" id="ARBA00022729"/>
    </source>
</evidence>
<dbReference type="PANTHER" id="PTHR43037:SF1">
    <property type="entry name" value="BLL1128 PROTEIN"/>
    <property type="match status" value="1"/>
</dbReference>
<keyword evidence="5" id="KW-1185">Reference proteome</keyword>
<comment type="caution">
    <text evidence="4">The sequence shown here is derived from an EMBL/GenBank/DDBJ whole genome shotgun (WGS) entry which is preliminary data.</text>
</comment>
<evidence type="ECO:0000256" key="2">
    <source>
        <dbReference type="SAM" id="SignalP"/>
    </source>
</evidence>
<evidence type="ECO:0000259" key="3">
    <source>
        <dbReference type="Pfam" id="PF02230"/>
    </source>
</evidence>
<feature type="chain" id="PRO_5047021113" evidence="2">
    <location>
        <begin position="19"/>
        <end position="265"/>
    </location>
</feature>
<name>A0ABT8W8I1_9FLAO</name>
<dbReference type="PANTHER" id="PTHR43037">
    <property type="entry name" value="UNNAMED PRODUCT-RELATED"/>
    <property type="match status" value="1"/>
</dbReference>
<dbReference type="InterPro" id="IPR029058">
    <property type="entry name" value="AB_hydrolase_fold"/>
</dbReference>
<dbReference type="RefSeq" id="WP_303277126.1">
    <property type="nucleotide sequence ID" value="NZ_JAUOEK010000071.1"/>
</dbReference>
<gene>
    <name evidence="4" type="ORF">Q4Q35_06410</name>
</gene>
<organism evidence="4 5">
    <name type="scientific">Flavivirga aquimarina</name>
    <dbReference type="NCBI Taxonomy" id="2027862"/>
    <lineage>
        <taxon>Bacteria</taxon>
        <taxon>Pseudomonadati</taxon>
        <taxon>Bacteroidota</taxon>
        <taxon>Flavobacteriia</taxon>
        <taxon>Flavobacteriales</taxon>
        <taxon>Flavobacteriaceae</taxon>
        <taxon>Flavivirga</taxon>
    </lineage>
</organism>
<dbReference type="InterPro" id="IPR050955">
    <property type="entry name" value="Plant_Biomass_Hydrol_Est"/>
</dbReference>